<dbReference type="InterPro" id="IPR036388">
    <property type="entry name" value="WH-like_DNA-bd_sf"/>
</dbReference>
<proteinExistence type="predicted"/>
<evidence type="ECO:0000313" key="5">
    <source>
        <dbReference type="EMBL" id="MFC0227974.1"/>
    </source>
</evidence>
<dbReference type="Gene3D" id="1.10.10.10">
    <property type="entry name" value="Winged helix-like DNA-binding domain superfamily/Winged helix DNA-binding domain"/>
    <property type="match status" value="1"/>
</dbReference>
<keyword evidence="6" id="KW-1185">Reference proteome</keyword>
<evidence type="ECO:0000313" key="6">
    <source>
        <dbReference type="Proteomes" id="UP001589792"/>
    </source>
</evidence>
<reference evidence="5 6" key="1">
    <citation type="submission" date="2024-09" db="EMBL/GenBank/DDBJ databases">
        <authorList>
            <person name="Sun Q."/>
            <person name="Mori K."/>
        </authorList>
    </citation>
    <scope>NUCLEOTIDE SEQUENCE [LARGE SCALE GENOMIC DNA]</scope>
    <source>
        <strain evidence="5 6">CCM 8626</strain>
    </source>
</reference>
<sequence length="293" mass="33248">MKYIINEVLRFDAEEGVLFSVENNMTIEMSAIAVRLLSALLENSSGVTREYLLSAVWSDHGLIASNNNLNNHISLLRKSLDEIAGMGDLIKTLPKKGFVINKTYKIETLTERESEPDDITQPTNTTPKRGAKINKKSGIVFLMLMFISISSLYSKEIYYSLFSVKAERIYKYKRCALRTLQEIPRNNKKKVISMVIETIKKNEVDCDNDNYDIFFYLSGKEQRKNEFKMFSLCRTDSDGYYSSCYSIKMVSSSDSSSCRRVGSAYSLQSSNSAGDCRVVAFLLSINSRHLGYS</sequence>
<evidence type="ECO:0000256" key="3">
    <source>
        <dbReference type="SAM" id="Phobius"/>
    </source>
</evidence>
<feature type="domain" description="OmpR/PhoB-type" evidence="4">
    <location>
        <begin position="1"/>
        <end position="102"/>
    </location>
</feature>
<dbReference type="SMART" id="SM00862">
    <property type="entry name" value="Trans_reg_C"/>
    <property type="match status" value="1"/>
</dbReference>
<dbReference type="SUPFAM" id="SSF46894">
    <property type="entry name" value="C-terminal effector domain of the bipartite response regulators"/>
    <property type="match status" value="1"/>
</dbReference>
<dbReference type="Pfam" id="PF00486">
    <property type="entry name" value="Trans_reg_C"/>
    <property type="match status" value="1"/>
</dbReference>
<organism evidence="5 6">
    <name type="scientific">Serratia aquatilis</name>
    <dbReference type="NCBI Taxonomy" id="1737515"/>
    <lineage>
        <taxon>Bacteria</taxon>
        <taxon>Pseudomonadati</taxon>
        <taxon>Pseudomonadota</taxon>
        <taxon>Gammaproteobacteria</taxon>
        <taxon>Enterobacterales</taxon>
        <taxon>Yersiniaceae</taxon>
        <taxon>Serratia</taxon>
    </lineage>
</organism>
<comment type="caution">
    <text evidence="5">The sequence shown here is derived from an EMBL/GenBank/DDBJ whole genome shotgun (WGS) entry which is preliminary data.</text>
</comment>
<evidence type="ECO:0000259" key="4">
    <source>
        <dbReference type="PROSITE" id="PS51755"/>
    </source>
</evidence>
<feature type="DNA-binding region" description="OmpR/PhoB-type" evidence="2">
    <location>
        <begin position="1"/>
        <end position="102"/>
    </location>
</feature>
<dbReference type="Proteomes" id="UP001589792">
    <property type="component" value="Unassembled WGS sequence"/>
</dbReference>
<name>A0ABV6EG47_9GAMM</name>
<keyword evidence="3" id="KW-0812">Transmembrane</keyword>
<dbReference type="InterPro" id="IPR016032">
    <property type="entry name" value="Sig_transdc_resp-reg_C-effctor"/>
</dbReference>
<protein>
    <submittedName>
        <fullName evidence="5">Transcriptional regulator</fullName>
    </submittedName>
</protein>
<gene>
    <name evidence="5" type="ORF">ACFFJ3_15970</name>
</gene>
<accession>A0ABV6EG47</accession>
<evidence type="ECO:0000256" key="2">
    <source>
        <dbReference type="PROSITE-ProRule" id="PRU01091"/>
    </source>
</evidence>
<keyword evidence="1 2" id="KW-0238">DNA-binding</keyword>
<evidence type="ECO:0000256" key="1">
    <source>
        <dbReference type="ARBA" id="ARBA00023125"/>
    </source>
</evidence>
<dbReference type="EMBL" id="JBHLXG010000017">
    <property type="protein sequence ID" value="MFC0227974.1"/>
    <property type="molecule type" value="Genomic_DNA"/>
</dbReference>
<feature type="transmembrane region" description="Helical" evidence="3">
    <location>
        <begin position="137"/>
        <end position="154"/>
    </location>
</feature>
<dbReference type="RefSeq" id="WP_380677101.1">
    <property type="nucleotide sequence ID" value="NZ_CP173186.1"/>
</dbReference>
<dbReference type="CDD" id="cd00383">
    <property type="entry name" value="trans_reg_C"/>
    <property type="match status" value="1"/>
</dbReference>
<keyword evidence="3" id="KW-1133">Transmembrane helix</keyword>
<dbReference type="InterPro" id="IPR001867">
    <property type="entry name" value="OmpR/PhoB-type_DNA-bd"/>
</dbReference>
<keyword evidence="3" id="KW-0472">Membrane</keyword>
<dbReference type="PROSITE" id="PS51755">
    <property type="entry name" value="OMPR_PHOB"/>
    <property type="match status" value="1"/>
</dbReference>